<organism evidence="1">
    <name type="scientific">hydrothermal vent metagenome</name>
    <dbReference type="NCBI Taxonomy" id="652676"/>
    <lineage>
        <taxon>unclassified sequences</taxon>
        <taxon>metagenomes</taxon>
        <taxon>ecological metagenomes</taxon>
    </lineage>
</organism>
<dbReference type="PROSITE" id="PS50005">
    <property type="entry name" value="TPR"/>
    <property type="match status" value="2"/>
</dbReference>
<dbReference type="EMBL" id="UOFY01000001">
    <property type="protein sequence ID" value="VAX05418.1"/>
    <property type="molecule type" value="Genomic_DNA"/>
</dbReference>
<dbReference type="PROSITE" id="PS51257">
    <property type="entry name" value="PROKAR_LIPOPROTEIN"/>
    <property type="match status" value="1"/>
</dbReference>
<dbReference type="Pfam" id="PF13432">
    <property type="entry name" value="TPR_16"/>
    <property type="match status" value="1"/>
</dbReference>
<name>A0A3B1B1T7_9ZZZZ</name>
<gene>
    <name evidence="1" type="ORF">MNBD_GAMMA25-1222</name>
</gene>
<dbReference type="InterPro" id="IPR019734">
    <property type="entry name" value="TPR_rpt"/>
</dbReference>
<evidence type="ECO:0000313" key="1">
    <source>
        <dbReference type="EMBL" id="VAX05418.1"/>
    </source>
</evidence>
<dbReference type="AlphaFoldDB" id="A0A3B1B1T7"/>
<dbReference type="SUPFAM" id="SSF48452">
    <property type="entry name" value="TPR-like"/>
    <property type="match status" value="4"/>
</dbReference>
<reference evidence="1" key="1">
    <citation type="submission" date="2018-06" db="EMBL/GenBank/DDBJ databases">
        <authorList>
            <person name="Zhirakovskaya E."/>
        </authorList>
    </citation>
    <scope>NUCLEOTIDE SEQUENCE</scope>
</reference>
<dbReference type="InterPro" id="IPR011990">
    <property type="entry name" value="TPR-like_helical_dom_sf"/>
</dbReference>
<protein>
    <submittedName>
        <fullName evidence="1">TPR domain protein, putative component of TonB system</fullName>
    </submittedName>
</protein>
<dbReference type="Pfam" id="PF13174">
    <property type="entry name" value="TPR_6"/>
    <property type="match status" value="3"/>
</dbReference>
<accession>A0A3B1B1T7</accession>
<dbReference type="SMART" id="SM00028">
    <property type="entry name" value="TPR"/>
    <property type="match status" value="6"/>
</dbReference>
<dbReference type="Gene3D" id="1.25.40.10">
    <property type="entry name" value="Tetratricopeptide repeat domain"/>
    <property type="match status" value="6"/>
</dbReference>
<proteinExistence type="predicted"/>
<sequence>MNRSPLLFLLPLFMLAACSSGPATIDSLSDTPVAVTPKPDVNITRAQAIAHYRRFIELAPDSPMYPQALRRLAELEILNAEDANTSGQKADIKNARLQADSAIQLYATYLSTYPDDPENDRILYQQAKAYELRGEISKALTALKLLSEKYPDSRFVDEASFRRGEILFTQQRYAEAEQAFHLIGIHPASPYREKALYKYAWTLFKQSRYDEALNAFFKLLDYQQQYGMLNAMDFADKVSSTERALMEDAMRAISLAVSYKEGTKTLNIYLSRHQAQQYEALLYNSLAKLYLSKERYTDAADTFLAFIERHPNNIHAPEFHQQAIAAYQAAQLPHQVLPAKADFIKRYDRYSRFWMVQDEEVRNKISPLVNQHLRDLASYYHAAARKQKKKEYYQKAAYWYDYYLRSFPDAENTVAVNFLLAEVLYEGKNYTRAITEFERTAYEYPYNKKSAEAAYAALLIYPRVEKQLDKSQRPTWQQKDISSALRFSDYFAKDTRAISVLAKTAEKLYARGDYPRARDTARTLTQRLTVNNKTSLHRTAWIVLGHASFELGDFKEAETAYNHALEHINTKDKKKTVKTQRKDIQERLAASIYKQGEAAQKQGNIDLAIFHFSRIKSVAPTSKIRLTADYDAASLLIQSKKIADAQPMLENLRRSYPKQSSLQAGITAKLAFIYSQTGQSLKAARELETLAFSKTTTNSTKEKRRMLLQSAELYSTAGHKKDATRLHKQYVRLYPQPFAEAIEARQSLVEYYQAQKNHKAAYYWMNEIIKADNKAGTQRNDRSRYLAANASLQLAKPSRLAYQRVRLTVPLKKSLKKKKKLMKKSLKAYQRALSYKVAEVSTQASYQIAEIYNNFSRALMKSQRPKGLSADALEQYDILLEEQAFPFEEKAIDIHQANLKNIHQGIYDDWVKKSLKQLQKLQPVRYAKTEKIDSHVSSLY</sequence>